<feature type="region of interest" description="Disordered" evidence="1">
    <location>
        <begin position="452"/>
        <end position="486"/>
    </location>
</feature>
<feature type="transmembrane region" description="Helical" evidence="2">
    <location>
        <begin position="494"/>
        <end position="515"/>
    </location>
</feature>
<keyword evidence="2" id="KW-0812">Transmembrane</keyword>
<evidence type="ECO:0000256" key="1">
    <source>
        <dbReference type="SAM" id="MobiDB-lite"/>
    </source>
</evidence>
<dbReference type="RefSeq" id="WP_394847675.1">
    <property type="nucleotide sequence ID" value="NZ_CP089982.1"/>
</dbReference>
<reference evidence="3 4" key="1">
    <citation type="submission" date="2021-12" db="EMBL/GenBank/DDBJ databases">
        <title>Discovery of the Pendulisporaceae a myxobacterial family with distinct sporulation behavior and unique specialized metabolism.</title>
        <authorList>
            <person name="Garcia R."/>
            <person name="Popoff A."/>
            <person name="Bader C.D."/>
            <person name="Loehr J."/>
            <person name="Walesch S."/>
            <person name="Walt C."/>
            <person name="Boldt J."/>
            <person name="Bunk B."/>
            <person name="Haeckl F.J.F.P.J."/>
            <person name="Gunesch A.P."/>
            <person name="Birkelbach J."/>
            <person name="Nuebel U."/>
            <person name="Pietschmann T."/>
            <person name="Bach T."/>
            <person name="Mueller R."/>
        </authorList>
    </citation>
    <scope>NUCLEOTIDE SEQUENCE [LARGE SCALE GENOMIC DNA]</scope>
    <source>
        <strain evidence="3 4">MSr12523</strain>
    </source>
</reference>
<name>A0ABZ2KJC3_9BACT</name>
<evidence type="ECO:0000313" key="3">
    <source>
        <dbReference type="EMBL" id="WXA97059.1"/>
    </source>
</evidence>
<keyword evidence="2" id="KW-1133">Transmembrane helix</keyword>
<sequence>MPGQGAQFKDVRPIVLSTADKAHPWAVAAFNASAQPVQLTLSTAGQPSVVEIVEPATVTVPAASETVFVISVSNTATVSSDQLVLSSSDGSFVRRDVSVVSESPTPMAEQLHFVGWHLIPFTSMVRIEPLNVGTGDPGGGIVGFVGSPQGGIGTVVRSGDDYSVRGITGAGTYEGSIHARPDVATKVEVHVRDAPAWPLIVLVCGLLLVGSLDRFNKRDRPRQQLRVRLAAILERGRQEQAAALEDLRRIPGEMRPGGITRMCDATGGAARPLLLDREVTAALKAYDDALDDTERARWQPGGKGLEALDELVRSVTSLHRQARRLAEDRVELLTKATGDVRRALENSPTLARVAAALAPADLLTEAELVSLSSTLIDAADRLARMKQIYDQLQWIGTHTGEGEIRDSADRILQQLTEDAGDLESLLEDAEALRRRSDADPRRAPVLHVVPSMPVSASRASEEPEISRAGMSTPAVSRSSPGSLAPPEARRGANLVVLAGLGLAVGAAIAVAGVQFSSLDVKEAGSGRPPSISTSAPPDLSSPPAPTASPQPTATPRPRLPDAPVTAKPSPAPRAAVAGPSSFDVMFLGGLAPVAVLSLFLYVGFIAWRNWRRTRDSDPALPGHASLTLELLRDQRMFDRLSALLVVLAGMSVLYFPNPSFGSLGDYATMLLWGTGVGEAVQLARRLVPSLPS</sequence>
<feature type="transmembrane region" description="Helical" evidence="2">
    <location>
        <begin position="640"/>
        <end position="656"/>
    </location>
</feature>
<feature type="compositionally biased region" description="Pro residues" evidence="1">
    <location>
        <begin position="539"/>
        <end position="554"/>
    </location>
</feature>
<evidence type="ECO:0000256" key="2">
    <source>
        <dbReference type="SAM" id="Phobius"/>
    </source>
</evidence>
<organism evidence="3 4">
    <name type="scientific">Pendulispora brunnea</name>
    <dbReference type="NCBI Taxonomy" id="2905690"/>
    <lineage>
        <taxon>Bacteria</taxon>
        <taxon>Pseudomonadati</taxon>
        <taxon>Myxococcota</taxon>
        <taxon>Myxococcia</taxon>
        <taxon>Myxococcales</taxon>
        <taxon>Sorangiineae</taxon>
        <taxon>Pendulisporaceae</taxon>
        <taxon>Pendulispora</taxon>
    </lineage>
</organism>
<proteinExistence type="predicted"/>
<accession>A0ABZ2KJC3</accession>
<keyword evidence="4" id="KW-1185">Reference proteome</keyword>
<gene>
    <name evidence="3" type="ORF">LZC95_09455</name>
</gene>
<protein>
    <submittedName>
        <fullName evidence="3">Uncharacterized protein</fullName>
    </submittedName>
</protein>
<keyword evidence="2" id="KW-0472">Membrane</keyword>
<dbReference type="EMBL" id="CP089982">
    <property type="protein sequence ID" value="WXA97059.1"/>
    <property type="molecule type" value="Genomic_DNA"/>
</dbReference>
<feature type="transmembrane region" description="Helical" evidence="2">
    <location>
        <begin position="196"/>
        <end position="216"/>
    </location>
</feature>
<evidence type="ECO:0000313" key="4">
    <source>
        <dbReference type="Proteomes" id="UP001379533"/>
    </source>
</evidence>
<dbReference type="Proteomes" id="UP001379533">
    <property type="component" value="Chromosome"/>
</dbReference>
<feature type="transmembrane region" description="Helical" evidence="2">
    <location>
        <begin position="584"/>
        <end position="607"/>
    </location>
</feature>
<feature type="region of interest" description="Disordered" evidence="1">
    <location>
        <begin position="521"/>
        <end position="573"/>
    </location>
</feature>